<evidence type="ECO:0000313" key="5">
    <source>
        <dbReference type="Proteomes" id="UP000182444"/>
    </source>
</evidence>
<dbReference type="Proteomes" id="UP000256601">
    <property type="component" value="Unassembled WGS sequence"/>
</dbReference>
<dbReference type="EMBL" id="CP017558">
    <property type="protein sequence ID" value="AOW07893.1"/>
    <property type="molecule type" value="Genomic_DNA"/>
</dbReference>
<reference evidence="4 6" key="2">
    <citation type="submission" date="2018-07" db="EMBL/GenBank/DDBJ databases">
        <title>Draft Genome Assemblies for Five Robust Yarrowia lipolytica Strains Exhibiting High Lipid Production and Pentose Sugar Utilization and Sugar Alcohol Secretion from Undetoxified Lignocellulosic Biomass Hydrolysates.</title>
        <authorList>
            <consortium name="DOE Joint Genome Institute"/>
            <person name="Walker C."/>
            <person name="Ryu S."/>
            <person name="Na H."/>
            <person name="Zane M."/>
            <person name="LaButti K."/>
            <person name="Lipzen A."/>
            <person name="Haridas S."/>
            <person name="Barry K."/>
            <person name="Grigoriev I.V."/>
            <person name="Quarterman J."/>
            <person name="Slininger P."/>
            <person name="Dien B."/>
            <person name="Trinh C.T."/>
        </authorList>
    </citation>
    <scope>NUCLEOTIDE SEQUENCE [LARGE SCALE GENOMIC DNA]</scope>
    <source>
        <strain evidence="4 6">YB392</strain>
    </source>
</reference>
<feature type="region of interest" description="Disordered" evidence="2">
    <location>
        <begin position="45"/>
        <end position="64"/>
    </location>
</feature>
<organism evidence="3 5">
    <name type="scientific">Yarrowia lipolytica</name>
    <name type="common">Candida lipolytica</name>
    <dbReference type="NCBI Taxonomy" id="4952"/>
    <lineage>
        <taxon>Eukaryota</taxon>
        <taxon>Fungi</taxon>
        <taxon>Dikarya</taxon>
        <taxon>Ascomycota</taxon>
        <taxon>Saccharomycotina</taxon>
        <taxon>Dipodascomycetes</taxon>
        <taxon>Dipodascales</taxon>
        <taxon>Dipodascales incertae sedis</taxon>
        <taxon>Yarrowia</taxon>
    </lineage>
</organism>
<dbReference type="KEGG" id="yli:2908713"/>
<dbReference type="RefSeq" id="XP_506035.1">
    <property type="nucleotide sequence ID" value="XM_506035.1"/>
</dbReference>
<protein>
    <submittedName>
        <fullName evidence="3">Uncharacterized protein</fullName>
    </submittedName>
</protein>
<name>A0A1H6PMX5_YARLL</name>
<evidence type="ECO:0000256" key="2">
    <source>
        <dbReference type="SAM" id="MobiDB-lite"/>
    </source>
</evidence>
<dbReference type="EMBL" id="KZ858949">
    <property type="protein sequence ID" value="RDW28848.1"/>
    <property type="molecule type" value="Genomic_DNA"/>
</dbReference>
<evidence type="ECO:0000313" key="4">
    <source>
        <dbReference type="EMBL" id="RDW28848.1"/>
    </source>
</evidence>
<evidence type="ECO:0000313" key="6">
    <source>
        <dbReference type="Proteomes" id="UP000256601"/>
    </source>
</evidence>
<dbReference type="OrthoDB" id="10356854at2759"/>
<dbReference type="AlphaFoldDB" id="A0A1H6PMX5"/>
<sequence>MTQGIKGMNLLGDGNKNSHLGNGGKLDHPNAENGMNLFRQMTETDMKQTERVQSPTSPSPNSTNRIACVSPPHMVQLQSLTSTPQGPHTPRDTPCITPSVYSPTRDGAHLSEAEGARITRQIEDLKITNMTLTQINKDLEAQVRKQQQELKQLRERRPSNSEIMSGEYESNLDHIDVSSELSSTTQSLLEAMGVKGIGRPTQLDKCLELSTTLLQEYSEAVHSVSNVDVGVRVKGL</sequence>
<dbReference type="Proteomes" id="UP000182444">
    <property type="component" value="Chromosome 1F"/>
</dbReference>
<proteinExistence type="predicted"/>
<accession>A0A1H6PMX5</accession>
<gene>
    <name evidence="4" type="ORF">B0I71DRAFT_126787</name>
    <name evidence="3" type="ORF">YALI1_F37694g</name>
</gene>
<dbReference type="VEuPathDB" id="FungiDB:YALI0_F30107g"/>
<feature type="compositionally biased region" description="Low complexity" evidence="2">
    <location>
        <begin position="54"/>
        <end position="64"/>
    </location>
</feature>
<evidence type="ECO:0000256" key="1">
    <source>
        <dbReference type="SAM" id="Coils"/>
    </source>
</evidence>
<keyword evidence="1" id="KW-0175">Coiled coil</keyword>
<reference evidence="3 5" key="1">
    <citation type="journal article" date="2016" name="PLoS ONE">
        <title>Sequence Assembly of Yarrowia lipolytica Strain W29/CLIB89 Shows Transposable Element Diversity.</title>
        <authorList>
            <person name="Magnan C."/>
            <person name="Yu J."/>
            <person name="Chang I."/>
            <person name="Jahn E."/>
            <person name="Kanomata Y."/>
            <person name="Wu J."/>
            <person name="Zeller M."/>
            <person name="Oakes M."/>
            <person name="Baldi P."/>
            <person name="Sandmeyer S."/>
        </authorList>
    </citation>
    <scope>NUCLEOTIDE SEQUENCE [LARGE SCALE GENOMIC DNA]</scope>
    <source>
        <strain evidence="3">CLIB89</strain>
        <strain evidence="5">CLIB89(W29)</strain>
    </source>
</reference>
<feature type="region of interest" description="Disordered" evidence="2">
    <location>
        <begin position="1"/>
        <end position="33"/>
    </location>
</feature>
<feature type="coiled-coil region" evidence="1">
    <location>
        <begin position="122"/>
        <end position="156"/>
    </location>
</feature>
<evidence type="ECO:0000313" key="3">
    <source>
        <dbReference type="EMBL" id="AOW07893.1"/>
    </source>
</evidence>
<dbReference type="GeneID" id="2908713"/>
<dbReference type="VEuPathDB" id="FungiDB:YALI1_F37694g"/>